<sequence>MLNGIGPDGHIASLFPNRPQQYEKKRKRRCRHFATLGGGGVMPPLPCAKVKRVAVIAVPISLALASNEKPIVRILDSEEDAAVALAEYTANLSEKYIKQKGSFSVVLSGANLINTMRKLLKPPYNTTIDWSKWLIFWVDERVVPLDDPLSNYKLAFDGFLSKVPIPKSNIYPINYKKSPADVAVDYESRLKKLVDEKIIPLSASKFPKFDLILLGVGFDGHVASLFPNRPQRYEKKRWVTFITDSPKPPPPRITLTFPVINSASDIALVVLDKGKADIVAATLGGAVVTPSLPCAEVKAEEELTWFLDKDTASKLK</sequence>
<evidence type="ECO:0000256" key="1">
    <source>
        <dbReference type="ARBA" id="ARBA00004959"/>
    </source>
</evidence>
<dbReference type="NCBIfam" id="TIGR01198">
    <property type="entry name" value="pgl"/>
    <property type="match status" value="1"/>
</dbReference>
<evidence type="ECO:0000259" key="4">
    <source>
        <dbReference type="Pfam" id="PF01182"/>
    </source>
</evidence>
<dbReference type="Gene3D" id="3.40.50.1360">
    <property type="match status" value="2"/>
</dbReference>
<gene>
    <name evidence="5" type="ORF">DH2020_009771</name>
</gene>
<dbReference type="Pfam" id="PF01182">
    <property type="entry name" value="Glucosamine_iso"/>
    <property type="match status" value="1"/>
</dbReference>
<dbReference type="PANTHER" id="PTHR11054:SF9">
    <property type="entry name" value="6-PHOSPHOGLUCONOLACTONASE-RELATED"/>
    <property type="match status" value="1"/>
</dbReference>
<protein>
    <recommendedName>
        <fullName evidence="3">Probable 6-phosphogluconolactonase</fullName>
        <ecNumber evidence="3">3.1.1.31</ecNumber>
    </recommendedName>
</protein>
<feature type="domain" description="Glucosamine/galactosamine-6-phosphate isomerase" evidence="4">
    <location>
        <begin position="77"/>
        <end position="305"/>
    </location>
</feature>
<dbReference type="InterPro" id="IPR006148">
    <property type="entry name" value="Glc/Gal-6P_isomerase"/>
</dbReference>
<proteinExistence type="inferred from homology"/>
<reference evidence="5 6" key="1">
    <citation type="journal article" date="2021" name="Comput. Struct. Biotechnol. J.">
        <title>De novo genome assembly of the potent medicinal plant Rehmannia glutinosa using nanopore technology.</title>
        <authorList>
            <person name="Ma L."/>
            <person name="Dong C."/>
            <person name="Song C."/>
            <person name="Wang X."/>
            <person name="Zheng X."/>
            <person name="Niu Y."/>
            <person name="Chen S."/>
            <person name="Feng W."/>
        </authorList>
    </citation>
    <scope>NUCLEOTIDE SEQUENCE [LARGE SCALE GENOMIC DNA]</scope>
    <source>
        <strain evidence="5">DH-2019</strain>
    </source>
</reference>
<dbReference type="InterPro" id="IPR037171">
    <property type="entry name" value="NagB/RpiA_transferase-like"/>
</dbReference>
<keyword evidence="6" id="KW-1185">Reference proteome</keyword>
<evidence type="ECO:0000256" key="2">
    <source>
        <dbReference type="ARBA" id="ARBA00010662"/>
    </source>
</evidence>
<dbReference type="EC" id="3.1.1.31" evidence="3"/>
<dbReference type="PANTHER" id="PTHR11054">
    <property type="entry name" value="6-PHOSPHOGLUCONOLACTONASE"/>
    <property type="match status" value="1"/>
</dbReference>
<dbReference type="CDD" id="cd01400">
    <property type="entry name" value="6PGL"/>
    <property type="match status" value="1"/>
</dbReference>
<comment type="caution">
    <text evidence="5">The sequence shown here is derived from an EMBL/GenBank/DDBJ whole genome shotgun (WGS) entry which is preliminary data.</text>
</comment>
<comment type="catalytic activity">
    <reaction evidence="3">
        <text>6-phospho-D-glucono-1,5-lactone + H2O = 6-phospho-D-gluconate + H(+)</text>
        <dbReference type="Rhea" id="RHEA:12556"/>
        <dbReference type="ChEBI" id="CHEBI:15377"/>
        <dbReference type="ChEBI" id="CHEBI:15378"/>
        <dbReference type="ChEBI" id="CHEBI:57955"/>
        <dbReference type="ChEBI" id="CHEBI:58759"/>
        <dbReference type="EC" id="3.1.1.31"/>
    </reaction>
</comment>
<dbReference type="EMBL" id="JABTTQ020000005">
    <property type="protein sequence ID" value="KAK6155523.1"/>
    <property type="molecule type" value="Genomic_DNA"/>
</dbReference>
<comment type="pathway">
    <text evidence="1">Carbohydrate degradation; pentose phosphate pathway.</text>
</comment>
<dbReference type="Proteomes" id="UP001318860">
    <property type="component" value="Unassembled WGS sequence"/>
</dbReference>
<comment type="similarity">
    <text evidence="2 3">Belongs to the glucosamine/galactosamine-6-phosphate isomerase family. 6-phosphogluconolactonase subfamily.</text>
</comment>
<evidence type="ECO:0000256" key="3">
    <source>
        <dbReference type="RuleBase" id="RU365095"/>
    </source>
</evidence>
<organism evidence="5 6">
    <name type="scientific">Rehmannia glutinosa</name>
    <name type="common">Chinese foxglove</name>
    <dbReference type="NCBI Taxonomy" id="99300"/>
    <lineage>
        <taxon>Eukaryota</taxon>
        <taxon>Viridiplantae</taxon>
        <taxon>Streptophyta</taxon>
        <taxon>Embryophyta</taxon>
        <taxon>Tracheophyta</taxon>
        <taxon>Spermatophyta</taxon>
        <taxon>Magnoliopsida</taxon>
        <taxon>eudicotyledons</taxon>
        <taxon>Gunneridae</taxon>
        <taxon>Pentapetalae</taxon>
        <taxon>asterids</taxon>
        <taxon>lamiids</taxon>
        <taxon>Lamiales</taxon>
        <taxon>Orobanchaceae</taxon>
        <taxon>Rehmannieae</taxon>
        <taxon>Rehmannia</taxon>
    </lineage>
</organism>
<dbReference type="InterPro" id="IPR039104">
    <property type="entry name" value="6PGL"/>
</dbReference>
<name>A0ABR0X898_REHGL</name>
<accession>A0ABR0X898</accession>
<evidence type="ECO:0000313" key="5">
    <source>
        <dbReference type="EMBL" id="KAK6155523.1"/>
    </source>
</evidence>
<evidence type="ECO:0000313" key="6">
    <source>
        <dbReference type="Proteomes" id="UP001318860"/>
    </source>
</evidence>
<dbReference type="InterPro" id="IPR005900">
    <property type="entry name" value="6-phosphogluconolactonase_DevB"/>
</dbReference>
<dbReference type="SUPFAM" id="SSF100950">
    <property type="entry name" value="NagB/RpiA/CoA transferase-like"/>
    <property type="match status" value="2"/>
</dbReference>